<keyword evidence="1" id="KW-0732">Signal</keyword>
<organism evidence="2 3">
    <name type="scientific">Calicophoron daubneyi</name>
    <name type="common">Rumen fluke</name>
    <name type="synonym">Paramphistomum daubneyi</name>
    <dbReference type="NCBI Taxonomy" id="300641"/>
    <lineage>
        <taxon>Eukaryota</taxon>
        <taxon>Metazoa</taxon>
        <taxon>Spiralia</taxon>
        <taxon>Lophotrochozoa</taxon>
        <taxon>Platyhelminthes</taxon>
        <taxon>Trematoda</taxon>
        <taxon>Digenea</taxon>
        <taxon>Plagiorchiida</taxon>
        <taxon>Pronocephalata</taxon>
        <taxon>Paramphistomoidea</taxon>
        <taxon>Paramphistomidae</taxon>
        <taxon>Calicophoron</taxon>
    </lineage>
</organism>
<feature type="chain" id="PRO_5043337718" evidence="1">
    <location>
        <begin position="23"/>
        <end position="94"/>
    </location>
</feature>
<evidence type="ECO:0000313" key="3">
    <source>
        <dbReference type="Proteomes" id="UP001497525"/>
    </source>
</evidence>
<name>A0AAV2SZS8_CALDB</name>
<dbReference type="AlphaFoldDB" id="A0AAV2SZS8"/>
<feature type="signal peptide" evidence="1">
    <location>
        <begin position="1"/>
        <end position="22"/>
    </location>
</feature>
<dbReference type="Proteomes" id="UP001497525">
    <property type="component" value="Unassembled WGS sequence"/>
</dbReference>
<accession>A0AAV2SZS8</accession>
<dbReference type="EMBL" id="CAXLJL010000001">
    <property type="protein sequence ID" value="CAL5129362.1"/>
    <property type="molecule type" value="Genomic_DNA"/>
</dbReference>
<sequence>MYSGSIALLAMFSVSFPYPVMGSEDYPLLQPSSRQPIMYSSSEQDQVVPAEGGLLMRHSEQVSVIFCTQIVLPSIQNLHNSCSLLANPRQLTNS</sequence>
<reference evidence="2" key="1">
    <citation type="submission" date="2024-06" db="EMBL/GenBank/DDBJ databases">
        <authorList>
            <person name="Liu X."/>
            <person name="Lenzi L."/>
            <person name="Haldenby T S."/>
            <person name="Uol C."/>
        </authorList>
    </citation>
    <scope>NUCLEOTIDE SEQUENCE</scope>
</reference>
<proteinExistence type="predicted"/>
<evidence type="ECO:0000256" key="1">
    <source>
        <dbReference type="SAM" id="SignalP"/>
    </source>
</evidence>
<gene>
    <name evidence="2" type="ORF">CDAUBV1_LOCUS292</name>
</gene>
<evidence type="ECO:0000313" key="2">
    <source>
        <dbReference type="EMBL" id="CAL5129362.1"/>
    </source>
</evidence>
<comment type="caution">
    <text evidence="2">The sequence shown here is derived from an EMBL/GenBank/DDBJ whole genome shotgun (WGS) entry which is preliminary data.</text>
</comment>
<protein>
    <submittedName>
        <fullName evidence="2">Uncharacterized protein</fullName>
    </submittedName>
</protein>